<dbReference type="GO" id="GO:0016740">
    <property type="term" value="F:transferase activity"/>
    <property type="evidence" value="ECO:0007669"/>
    <property type="project" value="UniProtKB-KW"/>
</dbReference>
<evidence type="ECO:0000313" key="2">
    <source>
        <dbReference type="EMBL" id="TCK84943.1"/>
    </source>
</evidence>
<feature type="transmembrane region" description="Helical" evidence="1">
    <location>
        <begin position="92"/>
        <end position="110"/>
    </location>
</feature>
<dbReference type="InterPro" id="IPR049458">
    <property type="entry name" value="EpsG-like"/>
</dbReference>
<accession>A0A4R1M5B9</accession>
<keyword evidence="1" id="KW-0812">Transmembrane</keyword>
<proteinExistence type="predicted"/>
<gene>
    <name evidence="2" type="ORF">C8N28_0239</name>
</gene>
<evidence type="ECO:0000313" key="3">
    <source>
        <dbReference type="Proteomes" id="UP000294616"/>
    </source>
</evidence>
<feature type="transmembrane region" description="Helical" evidence="1">
    <location>
        <begin position="161"/>
        <end position="184"/>
    </location>
</feature>
<feature type="transmembrane region" description="Helical" evidence="1">
    <location>
        <begin position="325"/>
        <end position="345"/>
    </location>
</feature>
<reference evidence="2 3" key="1">
    <citation type="submission" date="2019-03" db="EMBL/GenBank/DDBJ databases">
        <title>Genomic Encyclopedia of Archaeal and Bacterial Type Strains, Phase II (KMG-II): from individual species to whole genera.</title>
        <authorList>
            <person name="Goeker M."/>
        </authorList>
    </citation>
    <scope>NUCLEOTIDE SEQUENCE [LARGE SCALE GENOMIC DNA]</scope>
    <source>
        <strain evidence="2 3">DSM 22554</strain>
    </source>
</reference>
<organism evidence="2 3">
    <name type="scientific">Albibacterium bauzanense</name>
    <dbReference type="NCBI Taxonomy" id="653929"/>
    <lineage>
        <taxon>Bacteria</taxon>
        <taxon>Pseudomonadati</taxon>
        <taxon>Bacteroidota</taxon>
        <taxon>Sphingobacteriia</taxon>
        <taxon>Sphingobacteriales</taxon>
        <taxon>Sphingobacteriaceae</taxon>
        <taxon>Albibacterium</taxon>
    </lineage>
</organism>
<name>A0A4R1M5B9_9SPHI</name>
<dbReference type="AlphaFoldDB" id="A0A4R1M5B9"/>
<keyword evidence="3" id="KW-1185">Reference proteome</keyword>
<keyword evidence="2" id="KW-0808">Transferase</keyword>
<dbReference type="Proteomes" id="UP000294616">
    <property type="component" value="Unassembled WGS sequence"/>
</dbReference>
<dbReference type="OrthoDB" id="6154241at2"/>
<dbReference type="Pfam" id="PF14897">
    <property type="entry name" value="EpsG"/>
    <property type="match status" value="1"/>
</dbReference>
<feature type="transmembrane region" description="Helical" evidence="1">
    <location>
        <begin position="115"/>
        <end position="131"/>
    </location>
</feature>
<feature type="transmembrane region" description="Helical" evidence="1">
    <location>
        <begin position="301"/>
        <end position="319"/>
    </location>
</feature>
<keyword evidence="1" id="KW-0472">Membrane</keyword>
<sequence>MTPYITLYLMLICSFLITWKRENIEAKWLFGFFCIIVFLLPALRDISVGTDTINYIHFFQHPTIGYDVRANTEYGYKLWNSIISYIWNNKHFFIFTSAVLSLSGVFFFIYKRSPYRILSLLLFVLVGHFYLFQFSGMRQSISISFFLFALHYYIKGKDYRLIAIVFYILSISFHTTVLWCLPVILIVERIKFDKKWLYILLWSSFIIGLSGILNYRLLISMFFEVVGQGINVINRYDSYTDSLSDVQMSTYRILADMTPLTLIGTACIYYVKDMNGLLLKLFIIGIFTNNMIITYPIGFRLVIYLVILIIVVVPSIFQRKDTTSLLFYLLIILYYLYKSYSLLVVQYSSDFIGNKVIPYKMFF</sequence>
<feature type="transmembrane region" description="Helical" evidence="1">
    <location>
        <begin position="277"/>
        <end position="294"/>
    </location>
</feature>
<protein>
    <submittedName>
        <fullName evidence="2">EpsG-like putative glucosyltransferase</fullName>
    </submittedName>
</protein>
<keyword evidence="1" id="KW-1133">Transmembrane helix</keyword>
<feature type="transmembrane region" description="Helical" evidence="1">
    <location>
        <begin position="196"/>
        <end position="215"/>
    </location>
</feature>
<comment type="caution">
    <text evidence="2">The sequence shown here is derived from an EMBL/GenBank/DDBJ whole genome shotgun (WGS) entry which is preliminary data.</text>
</comment>
<feature type="transmembrane region" description="Helical" evidence="1">
    <location>
        <begin position="26"/>
        <end position="43"/>
    </location>
</feature>
<evidence type="ECO:0000256" key="1">
    <source>
        <dbReference type="SAM" id="Phobius"/>
    </source>
</evidence>
<feature type="transmembrane region" description="Helical" evidence="1">
    <location>
        <begin position="253"/>
        <end position="271"/>
    </location>
</feature>
<dbReference type="EMBL" id="SMGO01000001">
    <property type="protein sequence ID" value="TCK84943.1"/>
    <property type="molecule type" value="Genomic_DNA"/>
</dbReference>